<comment type="caution">
    <text evidence="2">The sequence shown here is derived from an EMBL/GenBank/DDBJ whole genome shotgun (WGS) entry which is preliminary data.</text>
</comment>
<dbReference type="Proteomes" id="UP000523079">
    <property type="component" value="Unassembled WGS sequence"/>
</dbReference>
<name>A0A7W3ISX0_9ACTN</name>
<proteinExistence type="predicted"/>
<dbReference type="RefSeq" id="WP_328823768.1">
    <property type="nucleotide sequence ID" value="NZ_JACGWT010000003.1"/>
</dbReference>
<gene>
    <name evidence="2" type="ORF">FHX74_002283</name>
</gene>
<dbReference type="SUPFAM" id="SSF53137">
    <property type="entry name" value="Translational machinery components"/>
    <property type="match status" value="1"/>
</dbReference>
<organism evidence="2 3">
    <name type="scientific">Microlunatus kandeliicorticis</name>
    <dbReference type="NCBI Taxonomy" id="1759536"/>
    <lineage>
        <taxon>Bacteria</taxon>
        <taxon>Bacillati</taxon>
        <taxon>Actinomycetota</taxon>
        <taxon>Actinomycetes</taxon>
        <taxon>Propionibacteriales</taxon>
        <taxon>Propionibacteriaceae</taxon>
        <taxon>Microlunatus</taxon>
    </lineage>
</organism>
<evidence type="ECO:0000259" key="1">
    <source>
        <dbReference type="Pfam" id="PF18859"/>
    </source>
</evidence>
<dbReference type="NCBIfam" id="NF041024">
    <property type="entry name" value="acVLRF1_NCBI"/>
    <property type="match status" value="1"/>
</dbReference>
<dbReference type="AlphaFoldDB" id="A0A7W3ISX0"/>
<dbReference type="Gene3D" id="3.30.420.60">
    <property type="entry name" value="eRF1 domain 2"/>
    <property type="match status" value="1"/>
</dbReference>
<dbReference type="Pfam" id="PF18859">
    <property type="entry name" value="acVLRF1"/>
    <property type="match status" value="1"/>
</dbReference>
<protein>
    <recommendedName>
        <fullName evidence="1">Actinobacteria/chloroflexi VLRF1 release factor domain-containing protein</fullName>
    </recommendedName>
</protein>
<feature type="domain" description="Actinobacteria/chloroflexi VLRF1 release factor" evidence="1">
    <location>
        <begin position="85"/>
        <end position="215"/>
    </location>
</feature>
<keyword evidence="3" id="KW-1185">Reference proteome</keyword>
<evidence type="ECO:0000313" key="3">
    <source>
        <dbReference type="Proteomes" id="UP000523079"/>
    </source>
</evidence>
<dbReference type="InterPro" id="IPR042226">
    <property type="entry name" value="eFR1_2_sf"/>
</dbReference>
<reference evidence="2 3" key="1">
    <citation type="submission" date="2020-07" db="EMBL/GenBank/DDBJ databases">
        <title>Sequencing the genomes of 1000 actinobacteria strains.</title>
        <authorList>
            <person name="Klenk H.-P."/>
        </authorList>
    </citation>
    <scope>NUCLEOTIDE SEQUENCE [LARGE SCALE GENOMIC DNA]</scope>
    <source>
        <strain evidence="2 3">DSM 100723</strain>
    </source>
</reference>
<dbReference type="EMBL" id="JACGWT010000003">
    <property type="protein sequence ID" value="MBA8794664.1"/>
    <property type="molecule type" value="Genomic_DNA"/>
</dbReference>
<accession>A0A7W3ISX0</accession>
<dbReference type="InterPro" id="IPR040783">
    <property type="entry name" value="VLRF1"/>
</dbReference>
<evidence type="ECO:0000313" key="2">
    <source>
        <dbReference type="EMBL" id="MBA8794664.1"/>
    </source>
</evidence>
<sequence length="221" mass="23696">MLSDAAIPDREVAVARGRWPGWLARYRTNHPDTVAAATATEVRLDSPDGARAVVSVPFPPLDPDAGTTGDAALDALTRHIARDHRFGVLLVRRGGHAVGVFEGDRLVVSKIGGGYVQGRTKAGGWSQQRYARRRANQTRQVYEAAAELAVRLLLPETDRLEALVTGGHREGVEAVLADQRLAALRRLVRPGLVPTADPRLRVLEEVGTAALAVSVTLNALA</sequence>